<dbReference type="InterPro" id="IPR035906">
    <property type="entry name" value="MetI-like_sf"/>
</dbReference>
<accession>A0A844H8Q2</accession>
<feature type="transmembrane region" description="Helical" evidence="7">
    <location>
        <begin position="134"/>
        <end position="158"/>
    </location>
</feature>
<dbReference type="AlphaFoldDB" id="A0A844H8Q2"/>
<feature type="transmembrane region" description="Helical" evidence="7">
    <location>
        <begin position="231"/>
        <end position="255"/>
    </location>
</feature>
<comment type="caution">
    <text evidence="9">The sequence shown here is derived from an EMBL/GenBank/DDBJ whole genome shotgun (WGS) entry which is preliminary data.</text>
</comment>
<evidence type="ECO:0000313" key="9">
    <source>
        <dbReference type="EMBL" id="MTH35960.1"/>
    </source>
</evidence>
<evidence type="ECO:0000256" key="7">
    <source>
        <dbReference type="RuleBase" id="RU363032"/>
    </source>
</evidence>
<evidence type="ECO:0000259" key="8">
    <source>
        <dbReference type="PROSITE" id="PS50928"/>
    </source>
</evidence>
<dbReference type="PROSITE" id="PS50928">
    <property type="entry name" value="ABC_TM1"/>
    <property type="match status" value="1"/>
</dbReference>
<dbReference type="PANTHER" id="PTHR43163:SF6">
    <property type="entry name" value="DIPEPTIDE TRANSPORT SYSTEM PERMEASE PROTEIN DPPB-RELATED"/>
    <property type="match status" value="1"/>
</dbReference>
<feature type="transmembrane region" description="Helical" evidence="7">
    <location>
        <begin position="12"/>
        <end position="30"/>
    </location>
</feature>
<proteinExistence type="inferred from homology"/>
<keyword evidence="3" id="KW-1003">Cell membrane</keyword>
<protein>
    <submittedName>
        <fullName evidence="9">ABC transporter permease subunit</fullName>
    </submittedName>
</protein>
<dbReference type="GO" id="GO:0071916">
    <property type="term" value="F:dipeptide transmembrane transporter activity"/>
    <property type="evidence" value="ECO:0007669"/>
    <property type="project" value="TreeGrafter"/>
</dbReference>
<dbReference type="Proteomes" id="UP000442533">
    <property type="component" value="Unassembled WGS sequence"/>
</dbReference>
<dbReference type="EMBL" id="WMIF01000025">
    <property type="protein sequence ID" value="MTH35960.1"/>
    <property type="molecule type" value="Genomic_DNA"/>
</dbReference>
<keyword evidence="10" id="KW-1185">Reference proteome</keyword>
<dbReference type="InterPro" id="IPR000515">
    <property type="entry name" value="MetI-like"/>
</dbReference>
<evidence type="ECO:0000256" key="5">
    <source>
        <dbReference type="ARBA" id="ARBA00022989"/>
    </source>
</evidence>
<keyword evidence="2 7" id="KW-0813">Transport</keyword>
<comment type="similarity">
    <text evidence="7">Belongs to the binding-protein-dependent transport system permease family.</text>
</comment>
<feature type="transmembrane region" description="Helical" evidence="7">
    <location>
        <begin position="275"/>
        <end position="299"/>
    </location>
</feature>
<dbReference type="CDD" id="cd06261">
    <property type="entry name" value="TM_PBP2"/>
    <property type="match status" value="1"/>
</dbReference>
<evidence type="ECO:0000256" key="3">
    <source>
        <dbReference type="ARBA" id="ARBA00022475"/>
    </source>
</evidence>
<evidence type="ECO:0000256" key="1">
    <source>
        <dbReference type="ARBA" id="ARBA00004651"/>
    </source>
</evidence>
<gene>
    <name evidence="9" type="ORF">GL279_15240</name>
</gene>
<feature type="transmembrane region" description="Helical" evidence="7">
    <location>
        <begin position="170"/>
        <end position="189"/>
    </location>
</feature>
<dbReference type="PANTHER" id="PTHR43163">
    <property type="entry name" value="DIPEPTIDE TRANSPORT SYSTEM PERMEASE PROTEIN DPPB-RELATED"/>
    <property type="match status" value="1"/>
</dbReference>
<dbReference type="RefSeq" id="WP_155065488.1">
    <property type="nucleotide sequence ID" value="NZ_WMIF01000025.1"/>
</dbReference>
<keyword evidence="5 7" id="KW-1133">Transmembrane helix</keyword>
<keyword evidence="6 7" id="KW-0472">Membrane</keyword>
<reference evidence="9 10" key="1">
    <citation type="submission" date="2019-11" db="EMBL/GenBank/DDBJ databases">
        <authorList>
            <person name="Dong K."/>
        </authorList>
    </citation>
    <scope>NUCLEOTIDE SEQUENCE [LARGE SCALE GENOMIC DNA]</scope>
    <source>
        <strain evidence="9 10">JCM 17370</strain>
    </source>
</reference>
<name>A0A844H8Q2_9RHOB</name>
<dbReference type="Gene3D" id="1.10.3720.10">
    <property type="entry name" value="MetI-like"/>
    <property type="match status" value="1"/>
</dbReference>
<dbReference type="GO" id="GO:0005886">
    <property type="term" value="C:plasma membrane"/>
    <property type="evidence" value="ECO:0007669"/>
    <property type="project" value="UniProtKB-SubCell"/>
</dbReference>
<feature type="transmembrane region" description="Helical" evidence="7">
    <location>
        <begin position="99"/>
        <end position="122"/>
    </location>
</feature>
<dbReference type="OrthoDB" id="9807402at2"/>
<dbReference type="InterPro" id="IPR045621">
    <property type="entry name" value="BPD_transp_1_N"/>
</dbReference>
<evidence type="ECO:0000256" key="6">
    <source>
        <dbReference type="ARBA" id="ARBA00023136"/>
    </source>
</evidence>
<evidence type="ECO:0000313" key="10">
    <source>
        <dbReference type="Proteomes" id="UP000442533"/>
    </source>
</evidence>
<dbReference type="Pfam" id="PF00528">
    <property type="entry name" value="BPD_transp_1"/>
    <property type="match status" value="1"/>
</dbReference>
<organism evidence="9 10">
    <name type="scientific">Paracoccus limosus</name>
    <dbReference type="NCBI Taxonomy" id="913252"/>
    <lineage>
        <taxon>Bacteria</taxon>
        <taxon>Pseudomonadati</taxon>
        <taxon>Pseudomonadota</taxon>
        <taxon>Alphaproteobacteria</taxon>
        <taxon>Rhodobacterales</taxon>
        <taxon>Paracoccaceae</taxon>
        <taxon>Paracoccus</taxon>
    </lineage>
</organism>
<keyword evidence="4 7" id="KW-0812">Transmembrane</keyword>
<dbReference type="SUPFAM" id="SSF161098">
    <property type="entry name" value="MetI-like"/>
    <property type="match status" value="1"/>
</dbReference>
<sequence length="308" mass="32770">MIGNVIGRLLQVLPTLFGVLVLVFAMTHVLPGDPARLIAGPEATDAEVAGLRADLGLDQPVGAQFITYLSNLSRGEMGRSLHSNRPVVDELAARLPRTLILTGLALAIMISLGLAAGIISAIKPDSLRDHLLTGLSLTGISVPLFWLGLMLVLVFSYHLRWLPTGGTSSLRGYILPAVTLGLGAAAMLARLMRSSLLDIIHQDYIRTARAKGAREAVVIGRHALRNALIPAVTLIGLEAGILLGGAVIVETIFSINGIGRYLVQSIQYRDYPATQGAVLVIAVIFITVNLLTDLSYGLLDPRQRRGAA</sequence>
<dbReference type="Pfam" id="PF19300">
    <property type="entry name" value="BPD_transp_1_N"/>
    <property type="match status" value="1"/>
</dbReference>
<evidence type="ECO:0000256" key="4">
    <source>
        <dbReference type="ARBA" id="ARBA00022692"/>
    </source>
</evidence>
<feature type="domain" description="ABC transmembrane type-1" evidence="8">
    <location>
        <begin position="95"/>
        <end position="292"/>
    </location>
</feature>
<comment type="subcellular location">
    <subcellularLocation>
        <location evidence="1 7">Cell membrane</location>
        <topology evidence="1 7">Multi-pass membrane protein</topology>
    </subcellularLocation>
</comment>
<evidence type="ECO:0000256" key="2">
    <source>
        <dbReference type="ARBA" id="ARBA00022448"/>
    </source>
</evidence>